<dbReference type="EMBL" id="JAGINP010000001">
    <property type="protein sequence ID" value="MBP2290736.1"/>
    <property type="molecule type" value="Genomic_DNA"/>
</dbReference>
<accession>A0ABS4SDU2</accession>
<comment type="caution">
    <text evidence="1">The sequence shown here is derived from an EMBL/GenBank/DDBJ whole genome shotgun (WGS) entry which is preliminary data.</text>
</comment>
<evidence type="ECO:0000313" key="2">
    <source>
        <dbReference type="Proteomes" id="UP000781958"/>
    </source>
</evidence>
<dbReference type="InterPro" id="IPR014729">
    <property type="entry name" value="Rossmann-like_a/b/a_fold"/>
</dbReference>
<evidence type="ECO:0008006" key="3">
    <source>
        <dbReference type="Google" id="ProtNLM"/>
    </source>
</evidence>
<organism evidence="1 2">
    <name type="scientific">Azospirillum rugosum</name>
    <dbReference type="NCBI Taxonomy" id="416170"/>
    <lineage>
        <taxon>Bacteria</taxon>
        <taxon>Pseudomonadati</taxon>
        <taxon>Pseudomonadota</taxon>
        <taxon>Alphaproteobacteria</taxon>
        <taxon>Rhodospirillales</taxon>
        <taxon>Azospirillaceae</taxon>
        <taxon>Azospirillum</taxon>
    </lineage>
</organism>
<name>A0ABS4SDU2_9PROT</name>
<evidence type="ECO:0000313" key="1">
    <source>
        <dbReference type="EMBL" id="MBP2290736.1"/>
    </source>
</evidence>
<dbReference type="RefSeq" id="WP_209763168.1">
    <property type="nucleotide sequence ID" value="NZ_JAGINP010000001.1"/>
</dbReference>
<keyword evidence="2" id="KW-1185">Reference proteome</keyword>
<sequence>MLERDEKGILHVVALSGGKDSTALALRLAEMEPRQYNYVCTPTGDELPEMFAHWRRIGEILGRRILPIMAHTGLSGIVREERMIPNHSARFCTRKLKIEPYQAWLRAQVQHGPVISYVGLRADEPGRAGGAYDIAEVAVRFPMREWGWGVADVLSYLEQRDVSIPERTDCARCYEQQLIEWWLLWKQHPDIFADAEQQEAEVSAMVGKPVSWRSPSRDAWPAQLKDLRVEFERGRIPRDTKRVQRQRDLFRGGQCRVCSM</sequence>
<dbReference type="Gene3D" id="3.40.50.620">
    <property type="entry name" value="HUPs"/>
    <property type="match status" value="1"/>
</dbReference>
<reference evidence="1 2" key="1">
    <citation type="submission" date="2021-03" db="EMBL/GenBank/DDBJ databases">
        <title>Genomic Encyclopedia of Type Strains, Phase III (KMG-III): the genomes of soil and plant-associated and newly described type strains.</title>
        <authorList>
            <person name="Whitman W."/>
        </authorList>
    </citation>
    <scope>NUCLEOTIDE SEQUENCE [LARGE SCALE GENOMIC DNA]</scope>
    <source>
        <strain evidence="1 2">IMMIB AFH-6</strain>
    </source>
</reference>
<gene>
    <name evidence="1" type="ORF">J2851_000473</name>
</gene>
<dbReference type="Proteomes" id="UP000781958">
    <property type="component" value="Unassembled WGS sequence"/>
</dbReference>
<dbReference type="SUPFAM" id="SSF52402">
    <property type="entry name" value="Adenine nucleotide alpha hydrolases-like"/>
    <property type="match status" value="1"/>
</dbReference>
<proteinExistence type="predicted"/>
<protein>
    <recommendedName>
        <fullName evidence="3">Phosphoadenosine phosphosulfate reductase family protein</fullName>
    </recommendedName>
</protein>